<keyword evidence="1" id="KW-1133">Transmembrane helix</keyword>
<evidence type="ECO:0000313" key="2">
    <source>
        <dbReference type="EMBL" id="PJM76026.1"/>
    </source>
</evidence>
<evidence type="ECO:0000256" key="1">
    <source>
        <dbReference type="SAM" id="Phobius"/>
    </source>
</evidence>
<keyword evidence="1" id="KW-0812">Transmembrane</keyword>
<comment type="caution">
    <text evidence="2">The sequence shown here is derived from an EMBL/GenBank/DDBJ whole genome shotgun (WGS) entry which is preliminary data.</text>
</comment>
<gene>
    <name evidence="2" type="ORF">CSQ87_00295</name>
</gene>
<sequence length="184" mass="19740">MIMTTATTATLTATVTMAADDFRPLAASDVTGFVAAVAVLAALAAILLIVAGVLSTPKRRTVPVAGAHKTGSGKNEWLRLIDDVRRRYHAGKITDDEAFDELAAVARRFASVRLGRDVTNHTLAELSRMPRSGNTAKGIDLLRQTIAALYPPQFADSLTNVRVREASVDTAAGWVANLVERWRA</sequence>
<reference evidence="2 3" key="1">
    <citation type="submission" date="2017-10" db="EMBL/GenBank/DDBJ databases">
        <title>Draft genome sequences of strains TRE 1, TRE 9, TRE H and TRI 7, isolated from tamarins, belonging to four potential novel Bifidobacterium species.</title>
        <authorList>
            <person name="Mattarelli P."/>
            <person name="Modesto M."/>
            <person name="Puglisi E."/>
            <person name="Morelli L."/>
            <person name="Spezio C."/>
            <person name="Bonetti A."/>
            <person name="Sandri C."/>
        </authorList>
    </citation>
    <scope>NUCLEOTIDE SEQUENCE [LARGE SCALE GENOMIC DNA]</scope>
    <source>
        <strain evidence="3">TRI7</strain>
    </source>
</reference>
<keyword evidence="3" id="KW-1185">Reference proteome</keyword>
<dbReference type="AlphaFoldDB" id="A0A2M9HGT6"/>
<organism evidence="2 3">
    <name type="scientific">Bifidobacterium simiarum</name>
    <dbReference type="NCBI Taxonomy" id="2045441"/>
    <lineage>
        <taxon>Bacteria</taxon>
        <taxon>Bacillati</taxon>
        <taxon>Actinomycetota</taxon>
        <taxon>Actinomycetes</taxon>
        <taxon>Bifidobacteriales</taxon>
        <taxon>Bifidobacteriaceae</taxon>
        <taxon>Bifidobacterium</taxon>
    </lineage>
</organism>
<accession>A0A2M9HGT6</accession>
<dbReference type="Proteomes" id="UP000231451">
    <property type="component" value="Unassembled WGS sequence"/>
</dbReference>
<proteinExistence type="predicted"/>
<protein>
    <submittedName>
        <fullName evidence="2">Uncharacterized protein</fullName>
    </submittedName>
</protein>
<evidence type="ECO:0000313" key="3">
    <source>
        <dbReference type="Proteomes" id="UP000231451"/>
    </source>
</evidence>
<keyword evidence="1" id="KW-0472">Membrane</keyword>
<name>A0A2M9HGT6_9BIFI</name>
<feature type="transmembrane region" description="Helical" evidence="1">
    <location>
        <begin position="34"/>
        <end position="54"/>
    </location>
</feature>
<dbReference type="EMBL" id="PEBK01000001">
    <property type="protein sequence ID" value="PJM76026.1"/>
    <property type="molecule type" value="Genomic_DNA"/>
</dbReference>